<sequence>MAKVPAVNDNRPLPREVPEDDCRNELMAMPDVGALDFTTQFTVWAVRSWVQAFKTRQSFDDVTHRTFARFGLSRSALAIDSLMTMLAASAARSIDIRCVQCRLLSPDEALLIDAMAAAQSGGFFVATVALRQLMPGTAARAALPHLVDLARDLGDAGMVAQPIPPQGAASDAAAPASASRVLH</sequence>
<keyword evidence="3" id="KW-1185">Reference proteome</keyword>
<feature type="region of interest" description="Disordered" evidence="1">
    <location>
        <begin position="164"/>
        <end position="183"/>
    </location>
</feature>
<organism evidence="2 3">
    <name type="scientific">Dongia sedimenti</name>
    <dbReference type="NCBI Taxonomy" id="3064282"/>
    <lineage>
        <taxon>Bacteria</taxon>
        <taxon>Pseudomonadati</taxon>
        <taxon>Pseudomonadota</taxon>
        <taxon>Alphaproteobacteria</taxon>
        <taxon>Rhodospirillales</taxon>
        <taxon>Dongiaceae</taxon>
        <taxon>Dongia</taxon>
    </lineage>
</organism>
<evidence type="ECO:0000256" key="1">
    <source>
        <dbReference type="SAM" id="MobiDB-lite"/>
    </source>
</evidence>
<reference evidence="3" key="1">
    <citation type="submission" date="2023-08" db="EMBL/GenBank/DDBJ databases">
        <title>Rhodospirillaceae gen. nov., a novel taxon isolated from the Yangtze River Yuezi River estuary sludge.</title>
        <authorList>
            <person name="Ruan L."/>
        </authorList>
    </citation>
    <scope>NUCLEOTIDE SEQUENCE [LARGE SCALE GENOMIC DNA]</scope>
    <source>
        <strain evidence="3">R-7</strain>
    </source>
</reference>
<feature type="compositionally biased region" description="Low complexity" evidence="1">
    <location>
        <begin position="168"/>
        <end position="183"/>
    </location>
</feature>
<accession>A0ABU0YNH9</accession>
<gene>
    <name evidence="2" type="ORF">Q8A70_16360</name>
</gene>
<dbReference type="RefSeq" id="WP_379957065.1">
    <property type="nucleotide sequence ID" value="NZ_JAUYVI010000005.1"/>
</dbReference>
<dbReference type="EMBL" id="JAUYVI010000005">
    <property type="protein sequence ID" value="MDQ7249262.1"/>
    <property type="molecule type" value="Genomic_DNA"/>
</dbReference>
<evidence type="ECO:0000313" key="2">
    <source>
        <dbReference type="EMBL" id="MDQ7249262.1"/>
    </source>
</evidence>
<dbReference type="Proteomes" id="UP001230156">
    <property type="component" value="Unassembled WGS sequence"/>
</dbReference>
<proteinExistence type="predicted"/>
<comment type="caution">
    <text evidence="2">The sequence shown here is derived from an EMBL/GenBank/DDBJ whole genome shotgun (WGS) entry which is preliminary data.</text>
</comment>
<name>A0ABU0YNH9_9PROT</name>
<protein>
    <submittedName>
        <fullName evidence="2">Uncharacterized protein</fullName>
    </submittedName>
</protein>
<evidence type="ECO:0000313" key="3">
    <source>
        <dbReference type="Proteomes" id="UP001230156"/>
    </source>
</evidence>